<keyword evidence="6" id="KW-1185">Reference proteome</keyword>
<reference evidence="5" key="1">
    <citation type="submission" date="2020-10" db="EMBL/GenBank/DDBJ databases">
        <authorList>
            <person name="Kikuchi T."/>
        </authorList>
    </citation>
    <scope>NUCLEOTIDE SEQUENCE</scope>
    <source>
        <strain evidence="5">NKZ352</strain>
    </source>
</reference>
<evidence type="ECO:0000256" key="2">
    <source>
        <dbReference type="ARBA" id="ARBA00022980"/>
    </source>
</evidence>
<evidence type="ECO:0000256" key="3">
    <source>
        <dbReference type="ARBA" id="ARBA00023274"/>
    </source>
</evidence>
<dbReference type="OrthoDB" id="275876at2759"/>
<dbReference type="Gene3D" id="3.40.1370.10">
    <property type="match status" value="1"/>
</dbReference>
<protein>
    <recommendedName>
        <fullName evidence="4">Large ribosomal subunit protein uL4m</fullName>
    </recommendedName>
</protein>
<dbReference type="GO" id="GO:0005840">
    <property type="term" value="C:ribosome"/>
    <property type="evidence" value="ECO:0007669"/>
    <property type="project" value="UniProtKB-KW"/>
</dbReference>
<dbReference type="InterPro" id="IPR013005">
    <property type="entry name" value="Ribosomal_uL4-like"/>
</dbReference>
<comment type="similarity">
    <text evidence="1">Belongs to the universal ribosomal protein uL4 family.</text>
</comment>
<dbReference type="InterPro" id="IPR023574">
    <property type="entry name" value="Ribosomal_uL4_dom_sf"/>
</dbReference>
<keyword evidence="2" id="KW-0689">Ribosomal protein</keyword>
<comment type="caution">
    <text evidence="5">The sequence shown here is derived from an EMBL/GenBank/DDBJ whole genome shotgun (WGS) entry which is preliminary data.</text>
</comment>
<dbReference type="GO" id="GO:0003735">
    <property type="term" value="F:structural constituent of ribosome"/>
    <property type="evidence" value="ECO:0007669"/>
    <property type="project" value="InterPro"/>
</dbReference>
<dbReference type="InterPro" id="IPR002136">
    <property type="entry name" value="Ribosomal_uL4"/>
</dbReference>
<dbReference type="Pfam" id="PF00573">
    <property type="entry name" value="Ribosomal_L4"/>
    <property type="match status" value="1"/>
</dbReference>
<organism evidence="5 6">
    <name type="scientific">Caenorhabditis auriculariae</name>
    <dbReference type="NCBI Taxonomy" id="2777116"/>
    <lineage>
        <taxon>Eukaryota</taxon>
        <taxon>Metazoa</taxon>
        <taxon>Ecdysozoa</taxon>
        <taxon>Nematoda</taxon>
        <taxon>Chromadorea</taxon>
        <taxon>Rhabditida</taxon>
        <taxon>Rhabditina</taxon>
        <taxon>Rhabditomorpha</taxon>
        <taxon>Rhabditoidea</taxon>
        <taxon>Rhabditidae</taxon>
        <taxon>Peloderinae</taxon>
        <taxon>Caenorhabditis</taxon>
    </lineage>
</organism>
<evidence type="ECO:0000256" key="1">
    <source>
        <dbReference type="ARBA" id="ARBA00010528"/>
    </source>
</evidence>
<dbReference type="SUPFAM" id="SSF52166">
    <property type="entry name" value="Ribosomal protein L4"/>
    <property type="match status" value="1"/>
</dbReference>
<dbReference type="EMBL" id="CAJGYM010000197">
    <property type="protein sequence ID" value="CAD6199719.1"/>
    <property type="molecule type" value="Genomic_DNA"/>
</dbReference>
<evidence type="ECO:0000256" key="4">
    <source>
        <dbReference type="ARBA" id="ARBA00040565"/>
    </source>
</evidence>
<keyword evidence="3" id="KW-0687">Ribonucleoprotein</keyword>
<proteinExistence type="inferred from homology"/>
<evidence type="ECO:0000313" key="6">
    <source>
        <dbReference type="Proteomes" id="UP000835052"/>
    </source>
</evidence>
<dbReference type="GO" id="GO:1990904">
    <property type="term" value="C:ribonucleoprotein complex"/>
    <property type="evidence" value="ECO:0007669"/>
    <property type="project" value="UniProtKB-KW"/>
</dbReference>
<dbReference type="PANTHER" id="PTHR10746:SF6">
    <property type="entry name" value="LARGE RIBOSOMAL SUBUNIT PROTEIN UL4M"/>
    <property type="match status" value="1"/>
</dbReference>
<sequence length="155" mass="17458">MLTRHFRTILTSPASRCLATSTSPETSRSFENDVTATRIVDMKRELWRKPNSPFIKTPQAWVSSLENVEDERLGIVDLHPDVFRVTPRLDILHRNITWQMVYRNVQMTKMLTKAEMPGGGKKPSSAVVSPMAPVGPELGSTCCQTRSGFRAFVSH</sequence>
<accession>A0A8S1I0B0</accession>
<dbReference type="PANTHER" id="PTHR10746">
    <property type="entry name" value="50S RIBOSOMAL PROTEIN L4"/>
    <property type="match status" value="1"/>
</dbReference>
<name>A0A8S1I0B0_9PELO</name>
<gene>
    <name evidence="5" type="ORF">CAUJ_LOCUS15619</name>
</gene>
<dbReference type="Proteomes" id="UP000835052">
    <property type="component" value="Unassembled WGS sequence"/>
</dbReference>
<dbReference type="GO" id="GO:0006412">
    <property type="term" value="P:translation"/>
    <property type="evidence" value="ECO:0007669"/>
    <property type="project" value="InterPro"/>
</dbReference>
<evidence type="ECO:0000313" key="5">
    <source>
        <dbReference type="EMBL" id="CAD6199719.1"/>
    </source>
</evidence>
<dbReference type="AlphaFoldDB" id="A0A8S1I0B0"/>